<dbReference type="RefSeq" id="WP_124845535.1">
    <property type="nucleotide sequence ID" value="NZ_RQZG01000016.1"/>
</dbReference>
<dbReference type="Proteomes" id="UP000280819">
    <property type="component" value="Unassembled WGS sequence"/>
</dbReference>
<comment type="caution">
    <text evidence="1">The sequence shown here is derived from an EMBL/GenBank/DDBJ whole genome shotgun (WGS) entry which is preliminary data.</text>
</comment>
<sequence length="311" mass="34040">MATTHQQPDPPGELALHQLRTASPIDLSADLEQLLQNRDEAAAHAAAQRIEGAVCPARELYEAAEAVTQYVTSKLATGVFPVAALDLLVEIAHGEPAPVEQIEQNHGIALRCAGLIREVLPTLYASAETSDDESLLQGVIDLAIRLEPAPRMRRKLLDEFDQGAHGVYLQRALKDLEKHLDSPTLQPEALPGTADSFAQLLQGTSGWNFCNVFGIDLGGKYGQLGLAMQVKRDGVIARLRVVCEGVDEMLLRGRLRLVDGSLEMSENAGHWWLELQQGDLQLRVRCTSIRMIDPWTETKEVATKSDEGKVS</sequence>
<evidence type="ECO:0000313" key="1">
    <source>
        <dbReference type="EMBL" id="RRD03845.1"/>
    </source>
</evidence>
<proteinExistence type="predicted"/>
<accession>A0A3P1T3V7</accession>
<name>A0A3P1T3V7_9ACTN</name>
<evidence type="ECO:0000313" key="2">
    <source>
        <dbReference type="Proteomes" id="UP000280819"/>
    </source>
</evidence>
<dbReference type="OrthoDB" id="9830004at2"/>
<dbReference type="AlphaFoldDB" id="A0A3P1T3V7"/>
<organism evidence="1 2">
    <name type="scientific">Arachnia propionica</name>
    <dbReference type="NCBI Taxonomy" id="1750"/>
    <lineage>
        <taxon>Bacteria</taxon>
        <taxon>Bacillati</taxon>
        <taxon>Actinomycetota</taxon>
        <taxon>Actinomycetes</taxon>
        <taxon>Propionibacteriales</taxon>
        <taxon>Propionibacteriaceae</taxon>
        <taxon>Arachnia</taxon>
    </lineage>
</organism>
<protein>
    <submittedName>
        <fullName evidence="1">Uncharacterized protein</fullName>
    </submittedName>
</protein>
<gene>
    <name evidence="1" type="ORF">EII34_12665</name>
</gene>
<reference evidence="1 2" key="1">
    <citation type="submission" date="2018-11" db="EMBL/GenBank/DDBJ databases">
        <title>Genomes From Bacteria Associated with the Canine Oral Cavity: a Test Case for Automated Genome-Based Taxonomic Assignment.</title>
        <authorList>
            <person name="Coil D.A."/>
            <person name="Jospin G."/>
            <person name="Darling A.E."/>
            <person name="Wallis C."/>
            <person name="Davis I.J."/>
            <person name="Harris S."/>
            <person name="Eisen J.A."/>
            <person name="Holcombe L.J."/>
            <person name="O'Flynn C."/>
        </authorList>
    </citation>
    <scope>NUCLEOTIDE SEQUENCE [LARGE SCALE GENOMIC DNA]</scope>
    <source>
        <strain evidence="1 2">OH887_COT-365</strain>
    </source>
</reference>
<dbReference type="EMBL" id="RQZG01000016">
    <property type="protein sequence ID" value="RRD03845.1"/>
    <property type="molecule type" value="Genomic_DNA"/>
</dbReference>